<accession>A0A3B3XGV0</accession>
<evidence type="ECO:0000256" key="1">
    <source>
        <dbReference type="ARBA" id="ARBA00022737"/>
    </source>
</evidence>
<dbReference type="InterPro" id="IPR000504">
    <property type="entry name" value="RRM_dom"/>
</dbReference>
<dbReference type="Pfam" id="PF00076">
    <property type="entry name" value="RRM_1"/>
    <property type="match status" value="2"/>
</dbReference>
<feature type="region of interest" description="Disordered" evidence="4">
    <location>
        <begin position="203"/>
        <end position="227"/>
    </location>
</feature>
<evidence type="ECO:0000259" key="5">
    <source>
        <dbReference type="PROSITE" id="PS50102"/>
    </source>
</evidence>
<name>A0A3B3XGV0_9TELE</name>
<dbReference type="AlphaFoldDB" id="A0A3B3XGV0"/>
<dbReference type="InterPro" id="IPR050666">
    <property type="entry name" value="ESRP"/>
</dbReference>
<dbReference type="PROSITE" id="PS50102">
    <property type="entry name" value="RRM"/>
    <property type="match status" value="2"/>
</dbReference>
<dbReference type="Ensembl" id="ENSPMET00000022233.1">
    <property type="protein sequence ID" value="ENSPMEP00000014291.1"/>
    <property type="gene ID" value="ENSPMEG00000016662.1"/>
</dbReference>
<feature type="domain" description="RRM" evidence="5">
    <location>
        <begin position="252"/>
        <end position="329"/>
    </location>
</feature>
<feature type="compositionally biased region" description="Basic and acidic residues" evidence="4">
    <location>
        <begin position="203"/>
        <end position="218"/>
    </location>
</feature>
<organism evidence="6 7">
    <name type="scientific">Poecilia mexicana</name>
    <dbReference type="NCBI Taxonomy" id="48701"/>
    <lineage>
        <taxon>Eukaryota</taxon>
        <taxon>Metazoa</taxon>
        <taxon>Chordata</taxon>
        <taxon>Craniata</taxon>
        <taxon>Vertebrata</taxon>
        <taxon>Euteleostomi</taxon>
        <taxon>Actinopterygii</taxon>
        <taxon>Neopterygii</taxon>
        <taxon>Teleostei</taxon>
        <taxon>Neoteleostei</taxon>
        <taxon>Acanthomorphata</taxon>
        <taxon>Ovalentaria</taxon>
        <taxon>Atherinomorphae</taxon>
        <taxon>Cyprinodontiformes</taxon>
        <taxon>Poeciliidae</taxon>
        <taxon>Poeciliinae</taxon>
        <taxon>Poecilia</taxon>
    </lineage>
</organism>
<reference evidence="6" key="2">
    <citation type="submission" date="2025-09" db="UniProtKB">
        <authorList>
            <consortium name="Ensembl"/>
        </authorList>
    </citation>
    <scope>IDENTIFICATION</scope>
</reference>
<keyword evidence="1" id="KW-0677">Repeat</keyword>
<keyword evidence="2 3" id="KW-0694">RNA-binding</keyword>
<dbReference type="GO" id="GO:0003723">
    <property type="term" value="F:RNA binding"/>
    <property type="evidence" value="ECO:0007669"/>
    <property type="project" value="UniProtKB-UniRule"/>
</dbReference>
<keyword evidence="7" id="KW-1185">Reference proteome</keyword>
<sequence length="422" mass="47031">MSTILRLEGLDVKAGTEDIRTFFQSLDIPDGGVYIMGGHLGEAFISFTTVSDAQAALLRSGNLLKGSMVTLHISSMEEIDSHDVYMAKVNTTSSEAVRNPEHTLDLRPGYARLFGLPASVTKEDICKFFKGLRVEDVIVNVELGISRGCLVKFADMQNASDALGFNQQLLGSVHVEVRGADEKLWVRALQECSKAFDDGSKWKHKRSPTEKAHYERRSVPSLKRTSDQVQFKPLKNPKLDAEPNASSRPSEYTVMVRNLPKNMTKTDIKELFRCPNLPHKNVLHLLDETSNITDTAFLSFNCTEDFDYAINLSGCHGGSGAIEVKSISKELMWKIIPVQENMPATVKKSQIRSLFCKFSLSLDDIILIHDSEGYGSGEAVVKFESEQQVTQAQRLHGEEFLGSKVILTPINEKQMKKILMNT</sequence>
<evidence type="ECO:0000256" key="4">
    <source>
        <dbReference type="SAM" id="MobiDB-lite"/>
    </source>
</evidence>
<evidence type="ECO:0000256" key="2">
    <source>
        <dbReference type="ARBA" id="ARBA00022884"/>
    </source>
</evidence>
<dbReference type="InterPro" id="IPR012677">
    <property type="entry name" value="Nucleotide-bd_a/b_plait_sf"/>
</dbReference>
<dbReference type="Gene3D" id="3.30.70.330">
    <property type="match status" value="4"/>
</dbReference>
<evidence type="ECO:0000313" key="6">
    <source>
        <dbReference type="Ensembl" id="ENSPMEP00000014291.1"/>
    </source>
</evidence>
<dbReference type="InterPro" id="IPR035979">
    <property type="entry name" value="RBD_domain_sf"/>
</dbReference>
<evidence type="ECO:0000256" key="3">
    <source>
        <dbReference type="PROSITE-ProRule" id="PRU00176"/>
    </source>
</evidence>
<dbReference type="STRING" id="48701.ENSPMEP00000014291"/>
<reference evidence="6" key="1">
    <citation type="submission" date="2025-08" db="UniProtKB">
        <authorList>
            <consortium name="Ensembl"/>
        </authorList>
    </citation>
    <scope>IDENTIFICATION</scope>
</reference>
<evidence type="ECO:0000313" key="7">
    <source>
        <dbReference type="Proteomes" id="UP000261480"/>
    </source>
</evidence>
<dbReference type="PANTHER" id="PTHR13976">
    <property type="entry name" value="HETEROGENEOUS NUCLEAR RIBONUCLEOPROTEIN-RELATED"/>
    <property type="match status" value="1"/>
</dbReference>
<proteinExistence type="predicted"/>
<feature type="domain" description="RRM" evidence="5">
    <location>
        <begin position="341"/>
        <end position="412"/>
    </location>
</feature>
<dbReference type="Proteomes" id="UP000261480">
    <property type="component" value="Unplaced"/>
</dbReference>
<dbReference type="SUPFAM" id="SSF54928">
    <property type="entry name" value="RNA-binding domain, RBD"/>
    <property type="match status" value="4"/>
</dbReference>
<dbReference type="SMART" id="SM00360">
    <property type="entry name" value="RRM"/>
    <property type="match status" value="4"/>
</dbReference>
<protein>
    <recommendedName>
        <fullName evidence="5">RRM domain-containing protein</fullName>
    </recommendedName>
</protein>